<proteinExistence type="predicted"/>
<dbReference type="Proteomes" id="UP001519294">
    <property type="component" value="Unassembled WGS sequence"/>
</dbReference>
<gene>
    <name evidence="1" type="ORF">J2Z81_002485</name>
</gene>
<organism evidence="1 2">
    <name type="scientific">Virgibacillus alimentarius</name>
    <dbReference type="NCBI Taxonomy" id="698769"/>
    <lineage>
        <taxon>Bacteria</taxon>
        <taxon>Bacillati</taxon>
        <taxon>Bacillota</taxon>
        <taxon>Bacilli</taxon>
        <taxon>Bacillales</taxon>
        <taxon>Bacillaceae</taxon>
        <taxon>Virgibacillus</taxon>
    </lineage>
</organism>
<comment type="caution">
    <text evidence="1">The sequence shown here is derived from an EMBL/GenBank/DDBJ whole genome shotgun (WGS) entry which is preliminary data.</text>
</comment>
<accession>A0ABS4SDM4</accession>
<name>A0ABS4SDM4_9BACI</name>
<dbReference type="InterPro" id="IPR036249">
    <property type="entry name" value="Thioredoxin-like_sf"/>
</dbReference>
<protein>
    <submittedName>
        <fullName evidence="1">Thiol-disulfide isomerase/thioredoxin</fullName>
    </submittedName>
</protein>
<dbReference type="Gene3D" id="3.40.30.10">
    <property type="entry name" value="Glutaredoxin"/>
    <property type="match status" value="1"/>
</dbReference>
<dbReference type="EMBL" id="JAGIKX010000027">
    <property type="protein sequence ID" value="MBP2258502.1"/>
    <property type="molecule type" value="Genomic_DNA"/>
</dbReference>
<reference evidence="1 2" key="1">
    <citation type="submission" date="2021-03" db="EMBL/GenBank/DDBJ databases">
        <title>Genomic Encyclopedia of Type Strains, Phase IV (KMG-IV): sequencing the most valuable type-strain genomes for metagenomic binning, comparative biology and taxonomic classification.</title>
        <authorList>
            <person name="Goeker M."/>
        </authorList>
    </citation>
    <scope>NUCLEOTIDE SEQUENCE [LARGE SCALE GENOMIC DNA]</scope>
    <source>
        <strain evidence="1 2">DSM 25790</strain>
    </source>
</reference>
<keyword evidence="1" id="KW-0413">Isomerase</keyword>
<evidence type="ECO:0000313" key="2">
    <source>
        <dbReference type="Proteomes" id="UP001519294"/>
    </source>
</evidence>
<dbReference type="RefSeq" id="WP_029268840.1">
    <property type="nucleotide sequence ID" value="NZ_JAGIKX010000027.1"/>
</dbReference>
<dbReference type="Pfam" id="PF14595">
    <property type="entry name" value="Thioredoxin_9"/>
    <property type="match status" value="1"/>
</dbReference>
<sequence>MDLNGWFNKGLTSEEYTKTLDKLKDGFHHVYKNFTLPEDNAFFQSVKEKNLRVIVLAEPWCGHCMMDLPILFRFAEKTEMPVRVLLRDENLELMDQYLTNGKSRTVPIYIFIDANGNEVAKWGPKSVYTAAFVDKHKASIPPKDAENYQEKFKEIIKFMTKSFQNDSKFWDANYEEIKESLANI</sequence>
<dbReference type="SUPFAM" id="SSF52833">
    <property type="entry name" value="Thioredoxin-like"/>
    <property type="match status" value="1"/>
</dbReference>
<keyword evidence="2" id="KW-1185">Reference proteome</keyword>
<evidence type="ECO:0000313" key="1">
    <source>
        <dbReference type="EMBL" id="MBP2258502.1"/>
    </source>
</evidence>
<dbReference type="GO" id="GO:0016853">
    <property type="term" value="F:isomerase activity"/>
    <property type="evidence" value="ECO:0007669"/>
    <property type="project" value="UniProtKB-KW"/>
</dbReference>